<feature type="domain" description="Trehalase-like N-terminal" evidence="13">
    <location>
        <begin position="6"/>
        <end position="87"/>
    </location>
</feature>
<evidence type="ECO:0000256" key="2">
    <source>
        <dbReference type="ARBA" id="ARBA00006188"/>
    </source>
</evidence>
<comment type="similarity">
    <text evidence="2">Belongs to the glycosyl hydrolase 15 family.</text>
</comment>
<evidence type="ECO:0000256" key="8">
    <source>
        <dbReference type="ARBA" id="ARBA00030473"/>
    </source>
</evidence>
<dbReference type="RefSeq" id="WP_155356001.1">
    <property type="nucleotide sequence ID" value="NZ_BAAAHL010000010.1"/>
</dbReference>
<gene>
    <name evidence="14" type="ORF">Amac_041730</name>
</gene>
<dbReference type="InterPro" id="IPR012341">
    <property type="entry name" value="6hp_glycosidase-like_sf"/>
</dbReference>
<dbReference type="FunFam" id="1.50.10.10:FF:000005">
    <property type="entry name" value="Glycosyl hydrolase, glucoamylase"/>
    <property type="match status" value="1"/>
</dbReference>
<evidence type="ECO:0000259" key="12">
    <source>
        <dbReference type="Pfam" id="PF00723"/>
    </source>
</evidence>
<keyword evidence="7" id="KW-0326">Glycosidase</keyword>
<dbReference type="EC" id="3.2.1.28" evidence="3"/>
<evidence type="ECO:0000256" key="1">
    <source>
        <dbReference type="ARBA" id="ARBA00001576"/>
    </source>
</evidence>
<dbReference type="PANTHER" id="PTHR31616">
    <property type="entry name" value="TREHALASE"/>
    <property type="match status" value="1"/>
</dbReference>
<evidence type="ECO:0000256" key="3">
    <source>
        <dbReference type="ARBA" id="ARBA00012757"/>
    </source>
</evidence>
<evidence type="ECO:0000259" key="13">
    <source>
        <dbReference type="Pfam" id="PF19291"/>
    </source>
</evidence>
<accession>A0A5M3WPV1</accession>
<comment type="catalytic activity">
    <reaction evidence="1">
        <text>alpha,alpha-trehalose + H2O = alpha-D-glucose + beta-D-glucose</text>
        <dbReference type="Rhea" id="RHEA:32675"/>
        <dbReference type="ChEBI" id="CHEBI:15377"/>
        <dbReference type="ChEBI" id="CHEBI:15903"/>
        <dbReference type="ChEBI" id="CHEBI:16551"/>
        <dbReference type="ChEBI" id="CHEBI:17925"/>
        <dbReference type="EC" id="3.2.1.28"/>
    </reaction>
</comment>
<dbReference type="GO" id="GO:0005993">
    <property type="term" value="P:trehalose catabolic process"/>
    <property type="evidence" value="ECO:0007669"/>
    <property type="project" value="TreeGrafter"/>
</dbReference>
<keyword evidence="5" id="KW-0378">Hydrolase</keyword>
<feature type="domain" description="GH15-like" evidence="12">
    <location>
        <begin position="250"/>
        <end position="608"/>
    </location>
</feature>
<comment type="pathway">
    <text evidence="11">Glycan degradation; trehalose degradation; D-glucose from alpha,alpha-trehalose: step 1/1.</text>
</comment>
<dbReference type="InterPro" id="IPR011613">
    <property type="entry name" value="GH15-like"/>
</dbReference>
<comment type="cofactor">
    <cofactor evidence="10">
        <name>phosphate</name>
        <dbReference type="ChEBI" id="CHEBI:43474"/>
    </cofactor>
</comment>
<evidence type="ECO:0000256" key="6">
    <source>
        <dbReference type="ARBA" id="ARBA00023277"/>
    </source>
</evidence>
<evidence type="ECO:0000256" key="7">
    <source>
        <dbReference type="ARBA" id="ARBA00023295"/>
    </source>
</evidence>
<dbReference type="Pfam" id="PF19291">
    <property type="entry name" value="TREH_N"/>
    <property type="match status" value="1"/>
</dbReference>
<dbReference type="InterPro" id="IPR045582">
    <property type="entry name" value="Trehalase-like_N"/>
</dbReference>
<reference evidence="14 15" key="1">
    <citation type="submission" date="2019-10" db="EMBL/GenBank/DDBJ databases">
        <title>Whole genome shotgun sequence of Acrocarpospora macrocephala NBRC 16266.</title>
        <authorList>
            <person name="Ichikawa N."/>
            <person name="Kimura A."/>
            <person name="Kitahashi Y."/>
            <person name="Komaki H."/>
            <person name="Oguchi A."/>
        </authorList>
    </citation>
    <scope>NUCLEOTIDE SEQUENCE [LARGE SCALE GENOMIC DNA]</scope>
    <source>
        <strain evidence="14 15">NBRC 16266</strain>
    </source>
</reference>
<evidence type="ECO:0000313" key="15">
    <source>
        <dbReference type="Proteomes" id="UP000331127"/>
    </source>
</evidence>
<evidence type="ECO:0000256" key="5">
    <source>
        <dbReference type="ARBA" id="ARBA00022801"/>
    </source>
</evidence>
<dbReference type="Gene3D" id="1.50.10.10">
    <property type="match status" value="1"/>
</dbReference>
<evidence type="ECO:0000256" key="9">
    <source>
        <dbReference type="ARBA" id="ARBA00031637"/>
    </source>
</evidence>
<comment type="caution">
    <text evidence="14">The sequence shown here is derived from an EMBL/GenBank/DDBJ whole genome shotgun (WGS) entry which is preliminary data.</text>
</comment>
<dbReference type="OrthoDB" id="3902805at2"/>
<dbReference type="PANTHER" id="PTHR31616:SF10">
    <property type="entry name" value="TREHALASE"/>
    <property type="match status" value="1"/>
</dbReference>
<sequence>MDTLHGSSPFPPIADYGFLSDCEVTALVASSGNIEWLCLPRLDSPSVFGAILDRSAGRFRIGPADTMVPAARRYLPGTMVLETSWGTATGWIIVRDLLLIGPWHHEGEMSHTHRRAPTDYDADHVLLRTVRCVSGEVQVTLDCEPVLDYGRNPVRWEHTDRGYHQGLATADGVDLQLRLTTDMRLGFEGGRAMARTLLKEGDTRFCALTWTEHEPPYTFAEAYQRLVWTAHHWQHWLARGDIPDHPWRGYLERSALTLKGLTFAPTGALVAAATTSLPETPGGERNWDYRYTWIRDSTFALWGLYTLGFDWEADDFFWFIADMAERDEELQIMYGVDGERDLSEYTLDHLHGYEGAQPVRVGNGAFNHRQNDVWGAVLDSFYIHIKSRDRLDERVWPILKRQVEMAIAHWREPDRGIWEVRGEPRHFTSSKVMCWVALDRGARLARLRQEPEVAERWQEIADEIHADVCENGVGENGVFTQHYSTTALDASLLLIPLVRFLPPDDPRVRATVIAIADDLTVEDLVLRYRTKETDDGLSGEEGTFTICSFWLVSALAEIGELGRARRLCEKLLSFASALGLYAEEIDPVSGRQLGNFPQAFTHLALINAVIHIIRAETIMPVPHHTS</sequence>
<dbReference type="InterPro" id="IPR008928">
    <property type="entry name" value="6-hairpin_glycosidase_sf"/>
</dbReference>
<dbReference type="SUPFAM" id="SSF48208">
    <property type="entry name" value="Six-hairpin glycosidases"/>
    <property type="match status" value="1"/>
</dbReference>
<evidence type="ECO:0000256" key="10">
    <source>
        <dbReference type="ARBA" id="ARBA00053030"/>
    </source>
</evidence>
<organism evidence="14 15">
    <name type="scientific">Acrocarpospora macrocephala</name>
    <dbReference type="NCBI Taxonomy" id="150177"/>
    <lineage>
        <taxon>Bacteria</taxon>
        <taxon>Bacillati</taxon>
        <taxon>Actinomycetota</taxon>
        <taxon>Actinomycetes</taxon>
        <taxon>Streptosporangiales</taxon>
        <taxon>Streptosporangiaceae</taxon>
        <taxon>Acrocarpospora</taxon>
    </lineage>
</organism>
<evidence type="ECO:0000256" key="4">
    <source>
        <dbReference type="ARBA" id="ARBA00019905"/>
    </source>
</evidence>
<protein>
    <recommendedName>
        <fullName evidence="4">Trehalase</fullName>
        <ecNumber evidence="3">3.2.1.28</ecNumber>
    </recommendedName>
    <alternativeName>
        <fullName evidence="8">Alpha,alpha-trehalase</fullName>
    </alternativeName>
    <alternativeName>
        <fullName evidence="9">Alpha,alpha-trehalose glucohydrolase</fullName>
    </alternativeName>
</protein>
<keyword evidence="15" id="KW-1185">Reference proteome</keyword>
<keyword evidence="6" id="KW-0119">Carbohydrate metabolism</keyword>
<proteinExistence type="inferred from homology"/>
<dbReference type="Pfam" id="PF00723">
    <property type="entry name" value="Glyco_hydro_15"/>
    <property type="match status" value="1"/>
</dbReference>
<evidence type="ECO:0000313" key="14">
    <source>
        <dbReference type="EMBL" id="GES10576.1"/>
    </source>
</evidence>
<dbReference type="Proteomes" id="UP000331127">
    <property type="component" value="Unassembled WGS sequence"/>
</dbReference>
<name>A0A5M3WPV1_9ACTN</name>
<evidence type="ECO:0000256" key="11">
    <source>
        <dbReference type="ARBA" id="ARBA00060615"/>
    </source>
</evidence>
<dbReference type="GO" id="GO:0004555">
    <property type="term" value="F:alpha,alpha-trehalase activity"/>
    <property type="evidence" value="ECO:0007669"/>
    <property type="project" value="UniProtKB-EC"/>
</dbReference>
<dbReference type="AlphaFoldDB" id="A0A5M3WPV1"/>
<dbReference type="EMBL" id="BLAE01000022">
    <property type="protein sequence ID" value="GES10576.1"/>
    <property type="molecule type" value="Genomic_DNA"/>
</dbReference>